<feature type="transmembrane region" description="Helical" evidence="6">
    <location>
        <begin position="188"/>
        <end position="207"/>
    </location>
</feature>
<comment type="subcellular location">
    <subcellularLocation>
        <location evidence="1 6">Cell membrane</location>
        <topology evidence="1 6">Multi-pass membrane protein</topology>
    </subcellularLocation>
</comment>
<accession>A0AAW2F279</accession>
<evidence type="ECO:0000256" key="6">
    <source>
        <dbReference type="RuleBase" id="RU363108"/>
    </source>
</evidence>
<reference evidence="7 8" key="1">
    <citation type="submission" date="2023-03" db="EMBL/GenBank/DDBJ databases">
        <title>High recombination rates correlate with genetic variation in Cardiocondyla obscurior ants.</title>
        <authorList>
            <person name="Errbii M."/>
        </authorList>
    </citation>
    <scope>NUCLEOTIDE SEQUENCE [LARGE SCALE GENOMIC DNA]</scope>
    <source>
        <strain evidence="7">Alpha-2009</strain>
        <tissue evidence="7">Whole body</tissue>
    </source>
</reference>
<comment type="caution">
    <text evidence="7">The sequence shown here is derived from an EMBL/GenBank/DDBJ whole genome shotgun (WGS) entry which is preliminary data.</text>
</comment>
<evidence type="ECO:0000256" key="2">
    <source>
        <dbReference type="ARBA" id="ARBA00022475"/>
    </source>
</evidence>
<dbReference type="Pfam" id="PF08395">
    <property type="entry name" value="7tm_7"/>
    <property type="match status" value="1"/>
</dbReference>
<evidence type="ECO:0000256" key="1">
    <source>
        <dbReference type="ARBA" id="ARBA00004651"/>
    </source>
</evidence>
<evidence type="ECO:0000313" key="8">
    <source>
        <dbReference type="Proteomes" id="UP001430953"/>
    </source>
</evidence>
<feature type="transmembrane region" description="Helical" evidence="6">
    <location>
        <begin position="150"/>
        <end position="168"/>
    </location>
</feature>
<keyword evidence="3 6" id="KW-0812">Transmembrane</keyword>
<feature type="transmembrane region" description="Helical" evidence="6">
    <location>
        <begin position="64"/>
        <end position="87"/>
    </location>
</feature>
<dbReference type="GO" id="GO:0005886">
    <property type="term" value="C:plasma membrane"/>
    <property type="evidence" value="ECO:0007669"/>
    <property type="project" value="UniProtKB-SubCell"/>
</dbReference>
<evidence type="ECO:0000313" key="7">
    <source>
        <dbReference type="EMBL" id="KAL0109325.1"/>
    </source>
</evidence>
<evidence type="ECO:0000256" key="5">
    <source>
        <dbReference type="ARBA" id="ARBA00023136"/>
    </source>
</evidence>
<proteinExistence type="inferred from homology"/>
<protein>
    <recommendedName>
        <fullName evidence="6">Gustatory receptor</fullName>
    </recommendedName>
</protein>
<organism evidence="7 8">
    <name type="scientific">Cardiocondyla obscurior</name>
    <dbReference type="NCBI Taxonomy" id="286306"/>
    <lineage>
        <taxon>Eukaryota</taxon>
        <taxon>Metazoa</taxon>
        <taxon>Ecdysozoa</taxon>
        <taxon>Arthropoda</taxon>
        <taxon>Hexapoda</taxon>
        <taxon>Insecta</taxon>
        <taxon>Pterygota</taxon>
        <taxon>Neoptera</taxon>
        <taxon>Endopterygota</taxon>
        <taxon>Hymenoptera</taxon>
        <taxon>Apocrita</taxon>
        <taxon>Aculeata</taxon>
        <taxon>Formicoidea</taxon>
        <taxon>Formicidae</taxon>
        <taxon>Myrmicinae</taxon>
        <taxon>Cardiocondyla</taxon>
    </lineage>
</organism>
<keyword evidence="5 6" id="KW-0472">Membrane</keyword>
<comment type="similarity">
    <text evidence="6">Belongs to the insect chemoreceptor superfamily. Gustatory receptor (GR) family.</text>
</comment>
<evidence type="ECO:0000256" key="3">
    <source>
        <dbReference type="ARBA" id="ARBA00022692"/>
    </source>
</evidence>
<dbReference type="GO" id="GO:0050909">
    <property type="term" value="P:sensory perception of taste"/>
    <property type="evidence" value="ECO:0007669"/>
    <property type="project" value="InterPro"/>
</dbReference>
<feature type="transmembrane region" description="Helical" evidence="6">
    <location>
        <begin position="291"/>
        <end position="312"/>
    </location>
</feature>
<evidence type="ECO:0000256" key="4">
    <source>
        <dbReference type="ARBA" id="ARBA00022989"/>
    </source>
</evidence>
<keyword evidence="4 6" id="KW-1133">Transmembrane helix</keyword>
<keyword evidence="2 6" id="KW-1003">Cell membrane</keyword>
<gene>
    <name evidence="7" type="ORF">PUN28_014423</name>
</gene>
<keyword evidence="6" id="KW-0807">Transducer</keyword>
<keyword evidence="6" id="KW-0675">Receptor</keyword>
<feature type="transmembrane region" description="Helical" evidence="6">
    <location>
        <begin position="255"/>
        <end position="279"/>
    </location>
</feature>
<comment type="caution">
    <text evidence="6">Lacks conserved residue(s) required for the propagation of feature annotation.</text>
</comment>
<feature type="transmembrane region" description="Helical" evidence="6">
    <location>
        <begin position="107"/>
        <end position="129"/>
    </location>
</feature>
<dbReference type="AlphaFoldDB" id="A0AAW2F279"/>
<dbReference type="InterPro" id="IPR013604">
    <property type="entry name" value="7TM_chemorcpt"/>
</dbReference>
<dbReference type="EMBL" id="JADYXP020000015">
    <property type="protein sequence ID" value="KAL0109325.1"/>
    <property type="molecule type" value="Genomic_DNA"/>
</dbReference>
<dbReference type="GO" id="GO:0007165">
    <property type="term" value="P:signal transduction"/>
    <property type="evidence" value="ECO:0007669"/>
    <property type="project" value="UniProtKB-KW"/>
</dbReference>
<dbReference type="Proteomes" id="UP001430953">
    <property type="component" value="Unassembled WGS sequence"/>
</dbReference>
<name>A0AAW2F279_9HYME</name>
<keyword evidence="8" id="KW-1185">Reference proteome</keyword>
<comment type="function">
    <text evidence="6">Gustatory receptor which mediates acceptance or avoidance behavior, depending on its substrates.</text>
</comment>
<sequence length="434" mass="49940">MELQTVPFDVENIFAKVKKKQALSKLRGADSPLYKAVWPMTCVVRVFGFAPYSFSQDRLVPSSLIFTVIATIFYSYTLFQVVIRFIGVKRETSTLGGTENTKVIINYSVVLYELILVTFTRSSFVKIWNALQDYDDYVRRLGYPRKEMRTAIVAWVLVIVNTLIWTAINRFGMYAFMESWTYNMGYMLPYVGTSVAIYKFMAIAIFLGQRFHHLNMIAIKNLPFSPTVGKTFVSKQIILNLHNDLMIAGESLESLYSWSLLFWLGSLSLHTISNIYFIIEWMIVKEWKTESWPLIGCLCLWLVAFIVQMILLHIACDFASSQANCIGPIMIEWQVRLMKRFEVDEGSVELSLQFLNRKLKFSAGGCFYVNLPLLRSVRNSYNIYFNYTFLGLCKYLNYQIASSNPLITCPSKLSLGISLTPRKIVPSYRDPVEG</sequence>